<dbReference type="PROSITE" id="PS50008">
    <property type="entry name" value="PIPLC_Y_DOMAIN"/>
    <property type="match status" value="1"/>
</dbReference>
<dbReference type="RefSeq" id="XP_001883363.1">
    <property type="nucleotide sequence ID" value="XM_001883328.1"/>
</dbReference>
<feature type="domain" description="PI-PLC Y-box" evidence="3">
    <location>
        <begin position="296"/>
        <end position="387"/>
    </location>
</feature>
<evidence type="ECO:0000259" key="3">
    <source>
        <dbReference type="PROSITE" id="PS50008"/>
    </source>
</evidence>
<dbReference type="GO" id="GO:0004435">
    <property type="term" value="F:phosphatidylinositol-4,5-bisphosphate phospholipase C activity"/>
    <property type="evidence" value="ECO:0007669"/>
    <property type="project" value="UniProtKB-EC"/>
</dbReference>
<dbReference type="SMART" id="SM00148">
    <property type="entry name" value="PLCXc"/>
    <property type="match status" value="1"/>
</dbReference>
<feature type="compositionally biased region" description="Basic and acidic residues" evidence="2">
    <location>
        <begin position="257"/>
        <end position="273"/>
    </location>
</feature>
<accession>B0DHA0</accession>
<keyword evidence="1" id="KW-0442">Lipid degradation</keyword>
<keyword evidence="1" id="KW-0443">Lipid metabolism</keyword>
<keyword evidence="1" id="KW-0378">Hydrolase</keyword>
<dbReference type="EMBL" id="DS547110">
    <property type="protein sequence ID" value="EDR06075.1"/>
    <property type="molecule type" value="Genomic_DNA"/>
</dbReference>
<dbReference type="AlphaFoldDB" id="B0DHA0"/>
<evidence type="ECO:0000256" key="1">
    <source>
        <dbReference type="RuleBase" id="RU361133"/>
    </source>
</evidence>
<reference evidence="4 5" key="1">
    <citation type="journal article" date="2008" name="Nature">
        <title>The genome of Laccaria bicolor provides insights into mycorrhizal symbiosis.</title>
        <authorList>
            <person name="Martin F."/>
            <person name="Aerts A."/>
            <person name="Ahren D."/>
            <person name="Brun A."/>
            <person name="Danchin E.G.J."/>
            <person name="Duchaussoy F."/>
            <person name="Gibon J."/>
            <person name="Kohler A."/>
            <person name="Lindquist E."/>
            <person name="Pereda V."/>
            <person name="Salamov A."/>
            <person name="Shapiro H.J."/>
            <person name="Wuyts J."/>
            <person name="Blaudez D."/>
            <person name="Buee M."/>
            <person name="Brokstein P."/>
            <person name="Canbaeck B."/>
            <person name="Cohen D."/>
            <person name="Courty P.E."/>
            <person name="Coutinho P.M."/>
            <person name="Delaruelle C."/>
            <person name="Detter J.C."/>
            <person name="Deveau A."/>
            <person name="DiFazio S."/>
            <person name="Duplessis S."/>
            <person name="Fraissinet-Tachet L."/>
            <person name="Lucic E."/>
            <person name="Frey-Klett P."/>
            <person name="Fourrey C."/>
            <person name="Feussner I."/>
            <person name="Gay G."/>
            <person name="Grimwood J."/>
            <person name="Hoegger P.J."/>
            <person name="Jain P."/>
            <person name="Kilaru S."/>
            <person name="Labbe J."/>
            <person name="Lin Y.C."/>
            <person name="Legue V."/>
            <person name="Le Tacon F."/>
            <person name="Marmeisse R."/>
            <person name="Melayah D."/>
            <person name="Montanini B."/>
            <person name="Muratet M."/>
            <person name="Nehls U."/>
            <person name="Niculita-Hirzel H."/>
            <person name="Oudot-Le Secq M.P."/>
            <person name="Peter M."/>
            <person name="Quesneville H."/>
            <person name="Rajashekar B."/>
            <person name="Reich M."/>
            <person name="Rouhier N."/>
            <person name="Schmutz J."/>
            <person name="Yin T."/>
            <person name="Chalot M."/>
            <person name="Henrissat B."/>
            <person name="Kuees U."/>
            <person name="Lucas S."/>
            <person name="Van de Peer Y."/>
            <person name="Podila G.K."/>
            <person name="Polle A."/>
            <person name="Pukkila P.J."/>
            <person name="Richardson P.M."/>
            <person name="Rouze P."/>
            <person name="Sanders I.R."/>
            <person name="Stajich J.E."/>
            <person name="Tunlid A."/>
            <person name="Tuskan G."/>
            <person name="Grigoriev I.V."/>
        </authorList>
    </citation>
    <scope>NUCLEOTIDE SEQUENCE [LARGE SCALE GENOMIC DNA]</scope>
    <source>
        <strain evidence="5">S238N-H82 / ATCC MYA-4686</strain>
    </source>
</reference>
<feature type="compositionally biased region" description="Basic residues" evidence="2">
    <location>
        <begin position="279"/>
        <end position="289"/>
    </location>
</feature>
<evidence type="ECO:0000256" key="2">
    <source>
        <dbReference type="SAM" id="MobiDB-lite"/>
    </source>
</evidence>
<dbReference type="SMART" id="SM00149">
    <property type="entry name" value="PLCYc"/>
    <property type="match status" value="1"/>
</dbReference>
<dbReference type="Pfam" id="PF00387">
    <property type="entry name" value="PI-PLC-Y"/>
    <property type="match status" value="1"/>
</dbReference>
<keyword evidence="5" id="KW-1185">Reference proteome</keyword>
<comment type="catalytic activity">
    <reaction evidence="1">
        <text>a 1,2-diacyl-sn-glycero-3-phospho-(1D-myo-inositol-4,5-bisphosphate) + H2O = 1D-myo-inositol 1,4,5-trisphosphate + a 1,2-diacyl-sn-glycerol + H(+)</text>
        <dbReference type="Rhea" id="RHEA:33179"/>
        <dbReference type="ChEBI" id="CHEBI:15377"/>
        <dbReference type="ChEBI" id="CHEBI:15378"/>
        <dbReference type="ChEBI" id="CHEBI:17815"/>
        <dbReference type="ChEBI" id="CHEBI:58456"/>
        <dbReference type="ChEBI" id="CHEBI:203600"/>
        <dbReference type="EC" id="3.1.4.11"/>
    </reaction>
</comment>
<dbReference type="PROSITE" id="PS50007">
    <property type="entry name" value="PIPLC_X_DOMAIN"/>
    <property type="match status" value="1"/>
</dbReference>
<dbReference type="Proteomes" id="UP000001194">
    <property type="component" value="Unassembled WGS sequence"/>
</dbReference>
<dbReference type="PANTHER" id="PTHR10336">
    <property type="entry name" value="PHOSPHOINOSITIDE-SPECIFIC PHOSPHOLIPASE C FAMILY PROTEIN"/>
    <property type="match status" value="1"/>
</dbReference>
<dbReference type="GO" id="GO:0051209">
    <property type="term" value="P:release of sequestered calcium ion into cytosol"/>
    <property type="evidence" value="ECO:0007669"/>
    <property type="project" value="TreeGrafter"/>
</dbReference>
<evidence type="ECO:0000313" key="5">
    <source>
        <dbReference type="Proteomes" id="UP000001194"/>
    </source>
</evidence>
<dbReference type="InterPro" id="IPR001192">
    <property type="entry name" value="PI-PLC_fam"/>
</dbReference>
<dbReference type="PANTHER" id="PTHR10336:SF169">
    <property type="entry name" value="PHOSPHOINOSITIDE PHOSPHOLIPASE C"/>
    <property type="match status" value="1"/>
</dbReference>
<dbReference type="SUPFAM" id="SSF51695">
    <property type="entry name" value="PLC-like phosphodiesterases"/>
    <property type="match status" value="1"/>
</dbReference>
<dbReference type="GeneID" id="6078875"/>
<dbReference type="HOGENOM" id="CLU_002738_3_1_1"/>
<dbReference type="KEGG" id="lbc:LACBIDRAFT_329174"/>
<organism evidence="5">
    <name type="scientific">Laccaria bicolor (strain S238N-H82 / ATCC MYA-4686)</name>
    <name type="common">Bicoloured deceiver</name>
    <name type="synonym">Laccaria laccata var. bicolor</name>
    <dbReference type="NCBI Taxonomy" id="486041"/>
    <lineage>
        <taxon>Eukaryota</taxon>
        <taxon>Fungi</taxon>
        <taxon>Dikarya</taxon>
        <taxon>Basidiomycota</taxon>
        <taxon>Agaricomycotina</taxon>
        <taxon>Agaricomycetes</taxon>
        <taxon>Agaricomycetidae</taxon>
        <taxon>Agaricales</taxon>
        <taxon>Agaricineae</taxon>
        <taxon>Hydnangiaceae</taxon>
        <taxon>Laccaria</taxon>
    </lineage>
</organism>
<protein>
    <recommendedName>
        <fullName evidence="1">Phosphoinositide phospholipase C</fullName>
        <ecNumber evidence="1">3.1.4.11</ecNumber>
    </recommendedName>
</protein>
<dbReference type="GO" id="GO:0016042">
    <property type="term" value="P:lipid catabolic process"/>
    <property type="evidence" value="ECO:0007669"/>
    <property type="project" value="UniProtKB-KW"/>
</dbReference>
<dbReference type="Pfam" id="PF00388">
    <property type="entry name" value="PI-PLC-X"/>
    <property type="match status" value="1"/>
</dbReference>
<dbReference type="EC" id="3.1.4.11" evidence="1"/>
<sequence>MTEADNNTYDLDTQIQEQLTDYYETHTDRNLDTSAWTDLRLSPEIVQWAEDQDITVNDLLARPVIKAIQVDDTLPITDYFISSSHNTYLLSRQLLGRSSAEAYTHVLSRNARCVEIDVWPSSKGLLVTHGYTLSHGVPFSSVCLAINTSINPTDWPLFVSLECHVDLQGQGELVRIMKETWGDKLVVGRIEGVQDGMVTPALLRGRIVVMVEYYLPVTKRSVESQPGGEELLEDEEEEDEWAYEEDGEEEGLANQDGNERPDERNQQPGEDKGTGLWPWKRKPKTKQPKVKISDELAELGYYARSMKPRKGWLDQPLPSPPHILINISETSLSSLSATSLPPLITHASQHLRRVYPRGTRIQSSNFAPEVYWRSGTQVASLNWQRYDSINTTPGKVPSQGADFVLPPDSRRFEWEYASDELAFLRLGVYEDEKGKDELMGVFCARLDRVVRGEWVVVRMMDGKGKSEGASLVMRVGVEKVHFPYVGGKLAIAGKARWTEINIE</sequence>
<dbReference type="GO" id="GO:0048015">
    <property type="term" value="P:phosphatidylinositol-mediated signaling"/>
    <property type="evidence" value="ECO:0007669"/>
    <property type="project" value="TreeGrafter"/>
</dbReference>
<dbReference type="STRING" id="486041.B0DHA0"/>
<dbReference type="InterPro" id="IPR001711">
    <property type="entry name" value="PLipase_C_Pinositol-sp_Y"/>
</dbReference>
<feature type="compositionally biased region" description="Acidic residues" evidence="2">
    <location>
        <begin position="230"/>
        <end position="251"/>
    </location>
</feature>
<proteinExistence type="predicted"/>
<dbReference type="PRINTS" id="PR00390">
    <property type="entry name" value="PHPHLIPASEC"/>
</dbReference>
<gene>
    <name evidence="4" type="ORF">LACBIDRAFT_329174</name>
</gene>
<dbReference type="Gene3D" id="3.20.20.190">
    <property type="entry name" value="Phosphatidylinositol (PI) phosphodiesterase"/>
    <property type="match status" value="1"/>
</dbReference>
<dbReference type="InterPro" id="IPR017946">
    <property type="entry name" value="PLC-like_Pdiesterase_TIM-brl"/>
</dbReference>
<evidence type="ECO:0000313" key="4">
    <source>
        <dbReference type="EMBL" id="EDR06075.1"/>
    </source>
</evidence>
<name>B0DHA0_LACBS</name>
<feature type="region of interest" description="Disordered" evidence="2">
    <location>
        <begin position="224"/>
        <end position="289"/>
    </location>
</feature>
<dbReference type="InterPro" id="IPR000909">
    <property type="entry name" value="PLipase_C_PInositol-sp_X_dom"/>
</dbReference>
<dbReference type="InParanoid" id="B0DHA0"/>
<dbReference type="OrthoDB" id="269822at2759"/>